<evidence type="ECO:0000256" key="4">
    <source>
        <dbReference type="ARBA" id="ARBA00022679"/>
    </source>
</evidence>
<dbReference type="InterPro" id="IPR027417">
    <property type="entry name" value="P-loop_NTPase"/>
</dbReference>
<dbReference type="NCBIfam" id="TIGR00174">
    <property type="entry name" value="miaA"/>
    <property type="match status" value="1"/>
</dbReference>
<keyword evidence="4 10" id="KW-0808">Transferase</keyword>
<comment type="cofactor">
    <cofactor evidence="1 10">
        <name>Mg(2+)</name>
        <dbReference type="ChEBI" id="CHEBI:18420"/>
    </cofactor>
</comment>
<feature type="site" description="Interaction with substrate tRNA" evidence="10">
    <location>
        <position position="100"/>
    </location>
</feature>
<evidence type="ECO:0000256" key="12">
    <source>
        <dbReference type="RuleBase" id="RU003784"/>
    </source>
</evidence>
<feature type="binding site" evidence="10">
    <location>
        <begin position="11"/>
        <end position="18"/>
    </location>
    <ligand>
        <name>ATP</name>
        <dbReference type="ChEBI" id="CHEBI:30616"/>
    </ligand>
</feature>
<evidence type="ECO:0000313" key="14">
    <source>
        <dbReference type="EMBL" id="GAA5106340.1"/>
    </source>
</evidence>
<evidence type="ECO:0000256" key="7">
    <source>
        <dbReference type="ARBA" id="ARBA00022840"/>
    </source>
</evidence>
<keyword evidence="15" id="KW-1185">Reference proteome</keyword>
<evidence type="ECO:0000256" key="1">
    <source>
        <dbReference type="ARBA" id="ARBA00001946"/>
    </source>
</evidence>
<protein>
    <recommendedName>
        <fullName evidence="10">tRNA dimethylallyltransferase</fullName>
        <ecNumber evidence="10">2.5.1.75</ecNumber>
    </recommendedName>
    <alternativeName>
        <fullName evidence="10">Dimethylallyl diphosphate:tRNA dimethylallyltransferase</fullName>
        <shortName evidence="10">DMAPP:tRNA dimethylallyltransferase</shortName>
        <shortName evidence="10">DMATase</shortName>
    </alternativeName>
    <alternativeName>
        <fullName evidence="10">Isopentenyl-diphosphate:tRNA isopentenyltransferase</fullName>
        <shortName evidence="10">IPP transferase</shortName>
        <shortName evidence="10">IPPT</shortName>
        <shortName evidence="10">IPTase</shortName>
    </alternativeName>
</protein>
<keyword evidence="8 10" id="KW-0460">Magnesium</keyword>
<comment type="subunit">
    <text evidence="10">Monomer.</text>
</comment>
<proteinExistence type="inferred from homology"/>
<dbReference type="Gene3D" id="3.40.50.300">
    <property type="entry name" value="P-loop containing nucleotide triphosphate hydrolases"/>
    <property type="match status" value="1"/>
</dbReference>
<reference evidence="15" key="1">
    <citation type="journal article" date="2019" name="Int. J. Syst. Evol. Microbiol.">
        <title>The Global Catalogue of Microorganisms (GCM) 10K type strain sequencing project: providing services to taxonomists for standard genome sequencing and annotation.</title>
        <authorList>
            <consortium name="The Broad Institute Genomics Platform"/>
            <consortium name="The Broad Institute Genome Sequencing Center for Infectious Disease"/>
            <person name="Wu L."/>
            <person name="Ma J."/>
        </authorList>
    </citation>
    <scope>NUCLEOTIDE SEQUENCE [LARGE SCALE GENOMIC DNA]</scope>
    <source>
        <strain evidence="15">JCM 17712</strain>
    </source>
</reference>
<accession>A0ABP9N0N2</accession>
<evidence type="ECO:0000256" key="6">
    <source>
        <dbReference type="ARBA" id="ARBA00022741"/>
    </source>
</evidence>
<feature type="binding site" evidence="10">
    <location>
        <begin position="13"/>
        <end position="18"/>
    </location>
    <ligand>
        <name>substrate</name>
    </ligand>
</feature>
<evidence type="ECO:0000256" key="5">
    <source>
        <dbReference type="ARBA" id="ARBA00022694"/>
    </source>
</evidence>
<evidence type="ECO:0000256" key="3">
    <source>
        <dbReference type="ARBA" id="ARBA00005842"/>
    </source>
</evidence>
<dbReference type="Proteomes" id="UP001500864">
    <property type="component" value="Unassembled WGS sequence"/>
</dbReference>
<dbReference type="EMBL" id="BAABIZ010000005">
    <property type="protein sequence ID" value="GAA5106340.1"/>
    <property type="molecule type" value="Genomic_DNA"/>
</dbReference>
<feature type="region of interest" description="Interaction with substrate tRNA" evidence="10">
    <location>
        <begin position="158"/>
        <end position="162"/>
    </location>
</feature>
<dbReference type="RefSeq" id="WP_345115171.1">
    <property type="nucleotide sequence ID" value="NZ_BAABIZ010000005.1"/>
</dbReference>
<comment type="caution">
    <text evidence="14">The sequence shown here is derived from an EMBL/GenBank/DDBJ whole genome shotgun (WGS) entry which is preliminary data.</text>
</comment>
<comment type="function">
    <text evidence="2 10 12">Catalyzes the transfer of a dimethylallyl group onto the adenine at position 37 in tRNAs that read codons beginning with uridine, leading to the formation of N6-(dimethylallyl)adenosine (i(6)A).</text>
</comment>
<dbReference type="InterPro" id="IPR018022">
    <property type="entry name" value="IPT"/>
</dbReference>
<comment type="catalytic activity">
    <reaction evidence="9 10 11">
        <text>adenosine(37) in tRNA + dimethylallyl diphosphate = N(6)-dimethylallyladenosine(37) in tRNA + diphosphate</text>
        <dbReference type="Rhea" id="RHEA:26482"/>
        <dbReference type="Rhea" id="RHEA-COMP:10162"/>
        <dbReference type="Rhea" id="RHEA-COMP:10375"/>
        <dbReference type="ChEBI" id="CHEBI:33019"/>
        <dbReference type="ChEBI" id="CHEBI:57623"/>
        <dbReference type="ChEBI" id="CHEBI:74411"/>
        <dbReference type="ChEBI" id="CHEBI:74415"/>
        <dbReference type="EC" id="2.5.1.75"/>
    </reaction>
</comment>
<feature type="site" description="Interaction with substrate tRNA" evidence="10">
    <location>
        <position position="122"/>
    </location>
</feature>
<dbReference type="PANTHER" id="PTHR11088">
    <property type="entry name" value="TRNA DIMETHYLALLYLTRANSFERASE"/>
    <property type="match status" value="1"/>
</dbReference>
<keyword evidence="5 10" id="KW-0819">tRNA processing</keyword>
<dbReference type="HAMAP" id="MF_00185">
    <property type="entry name" value="IPP_trans"/>
    <property type="match status" value="1"/>
</dbReference>
<organism evidence="14 15">
    <name type="scientific">Bartonella jaculi</name>
    <dbReference type="NCBI Taxonomy" id="686226"/>
    <lineage>
        <taxon>Bacteria</taxon>
        <taxon>Pseudomonadati</taxon>
        <taxon>Pseudomonadota</taxon>
        <taxon>Alphaproteobacteria</taxon>
        <taxon>Hyphomicrobiales</taxon>
        <taxon>Bartonellaceae</taxon>
        <taxon>Bartonella</taxon>
    </lineage>
</organism>
<keyword evidence="7 10" id="KW-0067">ATP-binding</keyword>
<dbReference type="PANTHER" id="PTHR11088:SF60">
    <property type="entry name" value="TRNA DIMETHYLALLYLTRANSFERASE"/>
    <property type="match status" value="1"/>
</dbReference>
<keyword evidence="6 10" id="KW-0547">Nucleotide-binding</keyword>
<name>A0ABP9N0N2_9HYPH</name>
<evidence type="ECO:0000256" key="13">
    <source>
        <dbReference type="RuleBase" id="RU003785"/>
    </source>
</evidence>
<dbReference type="InterPro" id="IPR039657">
    <property type="entry name" value="Dimethylallyltransferase"/>
</dbReference>
<gene>
    <name evidence="10 14" type="primary">miaA</name>
    <name evidence="14" type="ORF">GCM10023261_06620</name>
</gene>
<evidence type="ECO:0000256" key="11">
    <source>
        <dbReference type="RuleBase" id="RU003783"/>
    </source>
</evidence>
<sequence>MTQRTITLIAGPTASGKSALALQMAQEKNALIINTDSMQVYDVLNILTARPTEADTVIVPHYLYGYVSPTLHYSVGQWLSDVGELLNTFTSKSLIFVGGTGLYFHALLEGFSEIPHIPDVVRQKWRLRLDKEGAESLYRQLLQIDAVLAEKISSQDGQRIIRALEVYDATGKKLSWWQKKKMPPLISPNCSEKILLMPPRQWLYERIHKRLDSMIEKGALKEVFAMKKLMLSPLLPAMKAIGVPEFIAYLDGYRSFENALEKAKTQTRRYAKRQITWFRNQFDEKWTLVSLDKVL</sequence>
<comment type="caution">
    <text evidence="10">Lacks conserved residue(s) required for the propagation of feature annotation.</text>
</comment>
<evidence type="ECO:0000256" key="8">
    <source>
        <dbReference type="ARBA" id="ARBA00022842"/>
    </source>
</evidence>
<dbReference type="SUPFAM" id="SSF52540">
    <property type="entry name" value="P-loop containing nucleoside triphosphate hydrolases"/>
    <property type="match status" value="2"/>
</dbReference>
<evidence type="ECO:0000313" key="15">
    <source>
        <dbReference type="Proteomes" id="UP001500864"/>
    </source>
</evidence>
<dbReference type="Pfam" id="PF01715">
    <property type="entry name" value="IPPT"/>
    <property type="match status" value="1"/>
</dbReference>
<evidence type="ECO:0000256" key="10">
    <source>
        <dbReference type="HAMAP-Rule" id="MF_00185"/>
    </source>
</evidence>
<dbReference type="Gene3D" id="1.10.20.140">
    <property type="match status" value="1"/>
</dbReference>
<comment type="similarity">
    <text evidence="3 10 13">Belongs to the IPP transferase family.</text>
</comment>
<evidence type="ECO:0000256" key="2">
    <source>
        <dbReference type="ARBA" id="ARBA00003213"/>
    </source>
</evidence>
<evidence type="ECO:0000256" key="9">
    <source>
        <dbReference type="ARBA" id="ARBA00049563"/>
    </source>
</evidence>
<feature type="region of interest" description="Interaction with substrate tRNA" evidence="10">
    <location>
        <begin position="36"/>
        <end position="39"/>
    </location>
</feature>
<dbReference type="EC" id="2.5.1.75" evidence="10"/>